<dbReference type="GO" id="GO:0052816">
    <property type="term" value="F:long-chain fatty acyl-CoA hydrolase activity"/>
    <property type="evidence" value="ECO:0007669"/>
    <property type="project" value="TreeGrafter"/>
</dbReference>
<dbReference type="GO" id="GO:0047499">
    <property type="term" value="F:calcium-independent phospholipase A2 activity"/>
    <property type="evidence" value="ECO:0007669"/>
    <property type="project" value="InterPro"/>
</dbReference>
<proteinExistence type="predicted"/>
<accession>A0A915L8T3</accession>
<sequence length="104" mass="12213">MHIYSLFSPFFEGRSTKQALHLYLRFKDQLFEGWTRPYNSEKLEKSLKNEMGENTTLADVQKFRLMIVATSADVQPIKLHAFRSYMLPTSLEENKKYGYDAPEV</sequence>
<dbReference type="Gene3D" id="3.40.1090.10">
    <property type="entry name" value="Cytosolic phospholipase A2 catalytic domain"/>
    <property type="match status" value="1"/>
</dbReference>
<evidence type="ECO:0000313" key="2">
    <source>
        <dbReference type="Proteomes" id="UP000887565"/>
    </source>
</evidence>
<evidence type="ECO:0000313" key="3">
    <source>
        <dbReference type="WBParaSite" id="nRc.2.0.1.t47237-RA"/>
    </source>
</evidence>
<reference evidence="3" key="1">
    <citation type="submission" date="2022-11" db="UniProtKB">
        <authorList>
            <consortium name="WormBaseParasite"/>
        </authorList>
    </citation>
    <scope>IDENTIFICATION</scope>
</reference>
<dbReference type="GO" id="GO:2000304">
    <property type="term" value="P:positive regulation of ceramide biosynthetic process"/>
    <property type="evidence" value="ECO:0007669"/>
    <property type="project" value="TreeGrafter"/>
</dbReference>
<dbReference type="Proteomes" id="UP000887565">
    <property type="component" value="Unplaced"/>
</dbReference>
<evidence type="ECO:0000256" key="1">
    <source>
        <dbReference type="ARBA" id="ARBA00022801"/>
    </source>
</evidence>
<name>A0A915L8T3_ROMCU</name>
<dbReference type="InterPro" id="IPR047148">
    <property type="entry name" value="PLPL9"/>
</dbReference>
<dbReference type="AlphaFoldDB" id="A0A915L8T3"/>
<dbReference type="PANTHER" id="PTHR24139:SF34">
    <property type="entry name" value="85_88 KDA CALCIUM-INDEPENDENT PHOSPHOLIPASE A2"/>
    <property type="match status" value="1"/>
</dbReference>
<keyword evidence="1" id="KW-0378">Hydrolase</keyword>
<organism evidence="2 3">
    <name type="scientific">Romanomermis culicivorax</name>
    <name type="common">Nematode worm</name>
    <dbReference type="NCBI Taxonomy" id="13658"/>
    <lineage>
        <taxon>Eukaryota</taxon>
        <taxon>Metazoa</taxon>
        <taxon>Ecdysozoa</taxon>
        <taxon>Nematoda</taxon>
        <taxon>Enoplea</taxon>
        <taxon>Dorylaimia</taxon>
        <taxon>Mermithida</taxon>
        <taxon>Mermithoidea</taxon>
        <taxon>Mermithidae</taxon>
        <taxon>Romanomermis</taxon>
    </lineage>
</organism>
<dbReference type="WBParaSite" id="nRc.2.0.1.t47237-RA">
    <property type="protein sequence ID" value="nRc.2.0.1.t47237-RA"/>
    <property type="gene ID" value="nRc.2.0.1.g47237"/>
</dbReference>
<protein>
    <submittedName>
        <fullName evidence="3">Uncharacterized protein</fullName>
    </submittedName>
</protein>
<dbReference type="PANTHER" id="PTHR24139">
    <property type="entry name" value="CALCIUM-INDEPENDENT PHOSPHOLIPASE A2"/>
    <property type="match status" value="1"/>
</dbReference>
<dbReference type="GO" id="GO:0005739">
    <property type="term" value="C:mitochondrion"/>
    <property type="evidence" value="ECO:0007669"/>
    <property type="project" value="TreeGrafter"/>
</dbReference>
<keyword evidence="2" id="KW-1185">Reference proteome</keyword>